<evidence type="ECO:0000313" key="3">
    <source>
        <dbReference type="Proteomes" id="UP000712673"/>
    </source>
</evidence>
<dbReference type="EMBL" id="VGLS01000129">
    <property type="protein sequence ID" value="MBM3223336.1"/>
    <property type="molecule type" value="Genomic_DNA"/>
</dbReference>
<dbReference type="Proteomes" id="UP000712673">
    <property type="component" value="Unassembled WGS sequence"/>
</dbReference>
<keyword evidence="1" id="KW-1277">Toxin-antitoxin system</keyword>
<accession>A0A938B1Q0</accession>
<reference evidence="2" key="1">
    <citation type="submission" date="2019-03" db="EMBL/GenBank/DDBJ databases">
        <title>Lake Tanganyika Metagenome-Assembled Genomes (MAGs).</title>
        <authorList>
            <person name="Tran P."/>
        </authorList>
    </citation>
    <scope>NUCLEOTIDE SEQUENCE</scope>
    <source>
        <strain evidence="2">K_DeepCast_65m_m2_066</strain>
    </source>
</reference>
<name>A0A938B1Q0_UNCTE</name>
<dbReference type="Pfam" id="PF05016">
    <property type="entry name" value="ParE_toxin"/>
    <property type="match status" value="1"/>
</dbReference>
<protein>
    <submittedName>
        <fullName evidence="2">Type II toxin-antitoxin system RelE/ParE family toxin</fullName>
    </submittedName>
</protein>
<evidence type="ECO:0000313" key="2">
    <source>
        <dbReference type="EMBL" id="MBM3223336.1"/>
    </source>
</evidence>
<comment type="caution">
    <text evidence="2">The sequence shown here is derived from an EMBL/GenBank/DDBJ whole genome shotgun (WGS) entry which is preliminary data.</text>
</comment>
<organism evidence="2 3">
    <name type="scientific">Tectimicrobiota bacterium</name>
    <dbReference type="NCBI Taxonomy" id="2528274"/>
    <lineage>
        <taxon>Bacteria</taxon>
        <taxon>Pseudomonadati</taxon>
        <taxon>Nitrospinota/Tectimicrobiota group</taxon>
        <taxon>Candidatus Tectimicrobiota</taxon>
    </lineage>
</organism>
<dbReference type="InterPro" id="IPR007712">
    <property type="entry name" value="RelE/ParE_toxin"/>
</dbReference>
<sequence>MVRRIRTSVLRLEDFPQSGRVVPELPEGPYCALLVGPCRVVYRYVEAQPHNSTPTPTFLSRK</sequence>
<dbReference type="InterPro" id="IPR035093">
    <property type="entry name" value="RelE/ParE_toxin_dom_sf"/>
</dbReference>
<dbReference type="AlphaFoldDB" id="A0A938B1Q0"/>
<gene>
    <name evidence="2" type="ORF">FJZ47_06000</name>
</gene>
<evidence type="ECO:0000256" key="1">
    <source>
        <dbReference type="ARBA" id="ARBA00022649"/>
    </source>
</evidence>
<proteinExistence type="predicted"/>
<dbReference type="Gene3D" id="3.30.2310.20">
    <property type="entry name" value="RelE-like"/>
    <property type="match status" value="1"/>
</dbReference>